<dbReference type="eggNOG" id="COG3497">
    <property type="taxonomic scope" value="Bacteria"/>
</dbReference>
<protein>
    <submittedName>
        <fullName evidence="4">Putative phage tail sheath protein</fullName>
    </submittedName>
</protein>
<evidence type="ECO:0000256" key="1">
    <source>
        <dbReference type="ARBA" id="ARBA00008005"/>
    </source>
</evidence>
<dbReference type="InterPro" id="IPR035089">
    <property type="entry name" value="Phage_sheath_subtilisin"/>
</dbReference>
<evidence type="ECO:0000259" key="2">
    <source>
        <dbReference type="Pfam" id="PF04984"/>
    </source>
</evidence>
<proteinExistence type="inferred from homology"/>
<accession>S7TG59</accession>
<dbReference type="PATRIC" id="fig|1121439.3.peg.329"/>
<organism evidence="4 5">
    <name type="scientific">Alkalidesulfovibrio alkalitolerans DSM 16529</name>
    <dbReference type="NCBI Taxonomy" id="1121439"/>
    <lineage>
        <taxon>Bacteria</taxon>
        <taxon>Pseudomonadati</taxon>
        <taxon>Thermodesulfobacteriota</taxon>
        <taxon>Desulfovibrionia</taxon>
        <taxon>Desulfovibrionales</taxon>
        <taxon>Desulfovibrionaceae</taxon>
        <taxon>Alkalidesulfovibrio</taxon>
    </lineage>
</organism>
<dbReference type="Pfam" id="PF04984">
    <property type="entry name" value="Phage_sheath_1"/>
    <property type="match status" value="1"/>
</dbReference>
<dbReference type="OrthoDB" id="9767864at2"/>
<dbReference type="Gene3D" id="3.40.50.11780">
    <property type="match status" value="1"/>
</dbReference>
<feature type="domain" description="Tail sheath protein subtilisin-like" evidence="2">
    <location>
        <begin position="182"/>
        <end position="357"/>
    </location>
</feature>
<sequence>MAANYLHGVETIEIDKGPRPVRTVKSAVVGLIGTAPAGPVNAPTIVLSDRDAAQFGAAHPDYTIPQALDAIFDQGAGTVIVINVLDPSVHKAEVTDEALVLSGDVGTAAHPAWNGAPTVKSSDGATTHVAGTDYTYDADAGTITRIDGAGISSGASLLVSYEHKDPTAVLPSDLIGTVTVGGARTGMKALDDTYNLFGFFAKILIAPVYCTQNSVAVEMISMAHKLRAVTLIDAPIGLTPQQAITGRGPMGEINFNTSSERAVLCYPHLKVYDTATDSERLEPMSQRLAGVICRKDVENGYWWSPSNTEFMGITGAERSISARINDPQTEANLLNENGIVTVFNSFGTGLRAWGNRSAAWPSVSHPKNFINVRRTADILHESVEYAMLQFIDFPINNALIDDIRGTVNSFIRTLIGRGALVDGSCTYDPAKNPPTETGNGHLTFDITFMPPTPAERITFESVIDINLLKTLGQ</sequence>
<evidence type="ECO:0000313" key="5">
    <source>
        <dbReference type="Proteomes" id="UP000014975"/>
    </source>
</evidence>
<keyword evidence="5" id="KW-1185">Reference proteome</keyword>
<name>S7TG59_9BACT</name>
<dbReference type="PANTHER" id="PTHR35861:SF1">
    <property type="entry name" value="PHAGE TAIL SHEATH PROTEIN"/>
    <property type="match status" value="1"/>
</dbReference>
<gene>
    <name evidence="4" type="ORF">dsat_1941</name>
</gene>
<dbReference type="PANTHER" id="PTHR35861">
    <property type="match status" value="1"/>
</dbReference>
<dbReference type="STRING" id="1121439.dsat_1941"/>
<comment type="caution">
    <text evidence="4">The sequence shown here is derived from an EMBL/GenBank/DDBJ whole genome shotgun (WGS) entry which is preliminary data.</text>
</comment>
<dbReference type="AlphaFoldDB" id="S7TG59"/>
<comment type="similarity">
    <text evidence="1">Belongs to the myoviridae tail sheath protein family.</text>
</comment>
<dbReference type="Pfam" id="PF17482">
    <property type="entry name" value="Phage_sheath_1C"/>
    <property type="match status" value="1"/>
</dbReference>
<dbReference type="EMBL" id="ATHI01000003">
    <property type="protein sequence ID" value="EPR35600.1"/>
    <property type="molecule type" value="Genomic_DNA"/>
</dbReference>
<dbReference type="InterPro" id="IPR052042">
    <property type="entry name" value="Tail_sheath_structural"/>
</dbReference>
<reference evidence="4 5" key="1">
    <citation type="journal article" date="2013" name="Genome Announc.">
        <title>Draft genome sequences for three mercury-methylating, sulfate-reducing bacteria.</title>
        <authorList>
            <person name="Brown S.D."/>
            <person name="Hurt R.A.Jr."/>
            <person name="Gilmour C.C."/>
            <person name="Elias D.A."/>
        </authorList>
    </citation>
    <scope>NUCLEOTIDE SEQUENCE [LARGE SCALE GENOMIC DNA]</scope>
    <source>
        <strain evidence="4 5">DSM 16529</strain>
    </source>
</reference>
<feature type="domain" description="Tail sheath protein C-terminal" evidence="3">
    <location>
        <begin position="365"/>
        <end position="463"/>
    </location>
</feature>
<dbReference type="Proteomes" id="UP000014975">
    <property type="component" value="Unassembled WGS sequence"/>
</dbReference>
<dbReference type="InterPro" id="IPR020287">
    <property type="entry name" value="Tail_sheath_C"/>
</dbReference>
<evidence type="ECO:0000259" key="3">
    <source>
        <dbReference type="Pfam" id="PF17482"/>
    </source>
</evidence>
<evidence type="ECO:0000313" key="4">
    <source>
        <dbReference type="EMBL" id="EPR35600.1"/>
    </source>
</evidence>
<dbReference type="RefSeq" id="WP_020885827.1">
    <property type="nucleotide sequence ID" value="NZ_ATHI01000003.1"/>
</dbReference>